<organism evidence="2 3">
    <name type="scientific">Myxococcus fulvus</name>
    <dbReference type="NCBI Taxonomy" id="33"/>
    <lineage>
        <taxon>Bacteria</taxon>
        <taxon>Pseudomonadati</taxon>
        <taxon>Myxococcota</taxon>
        <taxon>Myxococcia</taxon>
        <taxon>Myxococcales</taxon>
        <taxon>Cystobacterineae</taxon>
        <taxon>Myxococcaceae</taxon>
        <taxon>Myxococcus</taxon>
    </lineage>
</organism>
<feature type="region of interest" description="Disordered" evidence="1">
    <location>
        <begin position="1"/>
        <end position="58"/>
    </location>
</feature>
<proteinExistence type="predicted"/>
<evidence type="ECO:0000313" key="2">
    <source>
        <dbReference type="EMBL" id="GEN07161.1"/>
    </source>
</evidence>
<sequence length="114" mass="12063">MLERDVARAGTSPPPREAREHERRQGPDALLAQQQPGQHASGAGGPEWSEARLRPREGIEASLDAAHRSKHQSLEAAFFAGGHEEGPVSDTRGARTSRSVSDVGGGGWAAFVST</sequence>
<evidence type="ECO:0000256" key="1">
    <source>
        <dbReference type="SAM" id="MobiDB-lite"/>
    </source>
</evidence>
<dbReference type="AlphaFoldDB" id="A0A511SZ48"/>
<evidence type="ECO:0000313" key="3">
    <source>
        <dbReference type="Proteomes" id="UP000321514"/>
    </source>
</evidence>
<feature type="compositionally biased region" description="Basic and acidic residues" evidence="1">
    <location>
        <begin position="16"/>
        <end position="26"/>
    </location>
</feature>
<feature type="compositionally biased region" description="Basic and acidic residues" evidence="1">
    <location>
        <begin position="49"/>
        <end position="58"/>
    </location>
</feature>
<protein>
    <submittedName>
        <fullName evidence="2">Uncharacterized protein</fullName>
    </submittedName>
</protein>
<name>A0A511SZ48_MYXFU</name>
<comment type="caution">
    <text evidence="2">The sequence shown here is derived from an EMBL/GenBank/DDBJ whole genome shotgun (WGS) entry which is preliminary data.</text>
</comment>
<gene>
    <name evidence="2" type="ORF">MFU01_21980</name>
</gene>
<dbReference type="Proteomes" id="UP000321514">
    <property type="component" value="Unassembled WGS sequence"/>
</dbReference>
<accession>A0A511SZ48</accession>
<feature type="region of interest" description="Disordered" evidence="1">
    <location>
        <begin position="81"/>
        <end position="106"/>
    </location>
</feature>
<dbReference type="EMBL" id="BJXR01000021">
    <property type="protein sequence ID" value="GEN07161.1"/>
    <property type="molecule type" value="Genomic_DNA"/>
</dbReference>
<reference evidence="2 3" key="1">
    <citation type="submission" date="2019-07" db="EMBL/GenBank/DDBJ databases">
        <title>Whole genome shotgun sequence of Myxococcus fulvus NBRC 100333.</title>
        <authorList>
            <person name="Hosoyama A."/>
            <person name="Uohara A."/>
            <person name="Ohji S."/>
            <person name="Ichikawa N."/>
        </authorList>
    </citation>
    <scope>NUCLEOTIDE SEQUENCE [LARGE SCALE GENOMIC DNA]</scope>
    <source>
        <strain evidence="2 3">NBRC 100333</strain>
    </source>
</reference>